<evidence type="ECO:0000313" key="2">
    <source>
        <dbReference type="EnsemblMetazoa" id="XP_020895162.1"/>
    </source>
</evidence>
<dbReference type="AlphaFoldDB" id="A0A913WWM2"/>
<dbReference type="OMA" id="CIECYEC"/>
<organism evidence="2 3">
    <name type="scientific">Exaiptasia diaphana</name>
    <name type="common">Tropical sea anemone</name>
    <name type="synonym">Aiptasia pulchella</name>
    <dbReference type="NCBI Taxonomy" id="2652724"/>
    <lineage>
        <taxon>Eukaryota</taxon>
        <taxon>Metazoa</taxon>
        <taxon>Cnidaria</taxon>
        <taxon>Anthozoa</taxon>
        <taxon>Hexacorallia</taxon>
        <taxon>Actiniaria</taxon>
        <taxon>Aiptasiidae</taxon>
        <taxon>Exaiptasia</taxon>
    </lineage>
</organism>
<evidence type="ECO:0000313" key="3">
    <source>
        <dbReference type="Proteomes" id="UP000887567"/>
    </source>
</evidence>
<feature type="chain" id="PRO_5037918625" evidence="1">
    <location>
        <begin position="21"/>
        <end position="125"/>
    </location>
</feature>
<sequence length="125" mass="13536">MKFFDVVLVVLAIAIPAAVCIECYECTNSDGNCKENKKDCNKTMLAVFATFDRCFKIKTGQKVSKGCTTKSYCETKSFCKNITETCTASCCDSDLCNASTTEVPTIILITVALLVTASGILETIK</sequence>
<keyword evidence="3" id="KW-1185">Reference proteome</keyword>
<dbReference type="SUPFAM" id="SSF57302">
    <property type="entry name" value="Snake toxin-like"/>
    <property type="match status" value="1"/>
</dbReference>
<dbReference type="KEGG" id="epa:110234146"/>
<dbReference type="Gene3D" id="2.10.60.10">
    <property type="entry name" value="CD59"/>
    <property type="match status" value="1"/>
</dbReference>
<dbReference type="RefSeq" id="XP_020895162.1">
    <property type="nucleotide sequence ID" value="XM_021039503.2"/>
</dbReference>
<accession>A0A913WWM2</accession>
<protein>
    <submittedName>
        <fullName evidence="2">Uncharacterized protein</fullName>
    </submittedName>
</protein>
<name>A0A913WWM2_EXADI</name>
<dbReference type="EnsemblMetazoa" id="XM_021039503.2">
    <property type="protein sequence ID" value="XP_020895162.1"/>
    <property type="gene ID" value="LOC110234146"/>
</dbReference>
<evidence type="ECO:0000256" key="1">
    <source>
        <dbReference type="SAM" id="SignalP"/>
    </source>
</evidence>
<dbReference type="InterPro" id="IPR045860">
    <property type="entry name" value="Snake_toxin-like_sf"/>
</dbReference>
<dbReference type="Proteomes" id="UP000887567">
    <property type="component" value="Unplaced"/>
</dbReference>
<reference evidence="2" key="1">
    <citation type="submission" date="2022-11" db="UniProtKB">
        <authorList>
            <consortium name="EnsemblMetazoa"/>
        </authorList>
    </citation>
    <scope>IDENTIFICATION</scope>
</reference>
<feature type="signal peptide" evidence="1">
    <location>
        <begin position="1"/>
        <end position="20"/>
    </location>
</feature>
<dbReference type="GeneID" id="110234146"/>
<keyword evidence="1" id="KW-0732">Signal</keyword>
<proteinExistence type="predicted"/>
<dbReference type="GO" id="GO:0098552">
    <property type="term" value="C:side of membrane"/>
    <property type="evidence" value="ECO:0007669"/>
    <property type="project" value="UniProtKB-KW"/>
</dbReference>